<comment type="cofactor">
    <cofactor evidence="1">
        <name>Mg(2+)</name>
        <dbReference type="ChEBI" id="CHEBI:18420"/>
    </cofactor>
</comment>
<dbReference type="PANTHER" id="PTHR11649">
    <property type="entry name" value="MSS1/TRME-RELATED GTP-BINDING PROTEIN"/>
    <property type="match status" value="1"/>
</dbReference>
<dbReference type="Gene3D" id="3.40.50.300">
    <property type="entry name" value="P-loop containing nucleotide triphosphate hydrolases"/>
    <property type="match status" value="1"/>
</dbReference>
<keyword evidence="7" id="KW-0342">GTP-binding</keyword>
<dbReference type="Pfam" id="PF01926">
    <property type="entry name" value="MMR_HSR1"/>
    <property type="match status" value="1"/>
</dbReference>
<evidence type="ECO:0000256" key="9">
    <source>
        <dbReference type="ARBA" id="ARBA00023306"/>
    </source>
</evidence>
<evidence type="ECO:0000259" key="10">
    <source>
        <dbReference type="PROSITE" id="PS51706"/>
    </source>
</evidence>
<dbReference type="GO" id="GO:0046872">
    <property type="term" value="F:metal ion binding"/>
    <property type="evidence" value="ECO:0007669"/>
    <property type="project" value="UniProtKB-KW"/>
</dbReference>
<comment type="similarity">
    <text evidence="2">Belongs to the TRAFAC class TrmE-Era-EngA-EngB-Septin-like GTPase superfamily. EngB GTPase family.</text>
</comment>
<dbReference type="SUPFAM" id="SSF52540">
    <property type="entry name" value="P-loop containing nucleoside triphosphate hydrolases"/>
    <property type="match status" value="1"/>
</dbReference>
<protein>
    <recommendedName>
        <fullName evidence="10">EngB-type G domain-containing protein</fullName>
    </recommendedName>
</protein>
<keyword evidence="3" id="KW-0132">Cell division</keyword>
<evidence type="ECO:0000256" key="5">
    <source>
        <dbReference type="ARBA" id="ARBA00022741"/>
    </source>
</evidence>
<evidence type="ECO:0000256" key="7">
    <source>
        <dbReference type="ARBA" id="ARBA00023134"/>
    </source>
</evidence>
<dbReference type="PROSITE" id="PS51706">
    <property type="entry name" value="G_ENGB"/>
    <property type="match status" value="1"/>
</dbReference>
<dbReference type="AlphaFoldDB" id="A0A7S0LL08"/>
<dbReference type="InterPro" id="IPR019987">
    <property type="entry name" value="GTP-bd_ribosome_bio_YsxC"/>
</dbReference>
<evidence type="ECO:0000256" key="2">
    <source>
        <dbReference type="ARBA" id="ARBA00009638"/>
    </source>
</evidence>
<dbReference type="InterPro" id="IPR006073">
    <property type="entry name" value="GTP-bd"/>
</dbReference>
<accession>A0A7S0LL08</accession>
<evidence type="ECO:0000256" key="6">
    <source>
        <dbReference type="ARBA" id="ARBA00022842"/>
    </source>
</evidence>
<name>A0A7S0LL08_9EUKA</name>
<dbReference type="GO" id="GO:0051301">
    <property type="term" value="P:cell division"/>
    <property type="evidence" value="ECO:0007669"/>
    <property type="project" value="UniProtKB-KW"/>
</dbReference>
<dbReference type="InterPro" id="IPR027417">
    <property type="entry name" value="P-loop_NTPase"/>
</dbReference>
<feature type="domain" description="EngB-type G" evidence="10">
    <location>
        <begin position="38"/>
        <end position="211"/>
    </location>
</feature>
<dbReference type="InterPro" id="IPR030393">
    <property type="entry name" value="G_ENGB_dom"/>
</dbReference>
<keyword evidence="9" id="KW-0131">Cell cycle</keyword>
<dbReference type="GO" id="GO:0005525">
    <property type="term" value="F:GTP binding"/>
    <property type="evidence" value="ECO:0007669"/>
    <property type="project" value="UniProtKB-KW"/>
</dbReference>
<evidence type="ECO:0000256" key="1">
    <source>
        <dbReference type="ARBA" id="ARBA00001946"/>
    </source>
</evidence>
<organism evidence="11">
    <name type="scientific">Coccolithus braarudii</name>
    <dbReference type="NCBI Taxonomy" id="221442"/>
    <lineage>
        <taxon>Eukaryota</taxon>
        <taxon>Haptista</taxon>
        <taxon>Haptophyta</taxon>
        <taxon>Prymnesiophyceae</taxon>
        <taxon>Coccolithales</taxon>
        <taxon>Coccolithaceae</taxon>
        <taxon>Coccolithus</taxon>
    </lineage>
</organism>
<dbReference type="PANTHER" id="PTHR11649:SF13">
    <property type="entry name" value="ENGB-TYPE G DOMAIN-CONTAINING PROTEIN"/>
    <property type="match status" value="1"/>
</dbReference>
<dbReference type="HAMAP" id="MF_00321">
    <property type="entry name" value="GTPase_EngB"/>
    <property type="match status" value="1"/>
</dbReference>
<sequence length="213" mass="23765">MPVIARSAATMSWQKEAEAQGVEFLGSFTEPRGMPNLRLPEITLAGRSNVGKSSALNALSGRRKKAAKVSKTPGRTRLINLFKVGKACAITDLPGYGFAKVSREMQDDWRRSIEAYFRNREQLRLAVLFVDAQREPQESDGQLLEFLLYNELPTVVVATKADKLSQTRLKASLRQLSEEFDLPEGQPIPFSSQTGAGVRELWQYLQQETMSAS</sequence>
<dbReference type="EMBL" id="HBEY01035569">
    <property type="protein sequence ID" value="CAD8613623.1"/>
    <property type="molecule type" value="Transcribed_RNA"/>
</dbReference>
<gene>
    <name evidence="11" type="ORF">CPEL01642_LOCUS17003</name>
</gene>
<evidence type="ECO:0000256" key="8">
    <source>
        <dbReference type="ARBA" id="ARBA00023210"/>
    </source>
</evidence>
<keyword evidence="6" id="KW-0460">Magnesium</keyword>
<evidence type="ECO:0000313" key="11">
    <source>
        <dbReference type="EMBL" id="CAD8613623.1"/>
    </source>
</evidence>
<evidence type="ECO:0000256" key="4">
    <source>
        <dbReference type="ARBA" id="ARBA00022723"/>
    </source>
</evidence>
<dbReference type="NCBIfam" id="TIGR03598">
    <property type="entry name" value="GTPase_YsxC"/>
    <property type="match status" value="1"/>
</dbReference>
<keyword evidence="5" id="KW-0547">Nucleotide-binding</keyword>
<evidence type="ECO:0000256" key="3">
    <source>
        <dbReference type="ARBA" id="ARBA00022618"/>
    </source>
</evidence>
<dbReference type="CDD" id="cd01876">
    <property type="entry name" value="YihA_EngB"/>
    <property type="match status" value="1"/>
</dbReference>
<keyword evidence="8" id="KW-0717">Septation</keyword>
<keyword evidence="4" id="KW-0479">Metal-binding</keyword>
<proteinExistence type="inferred from homology"/>
<reference evidence="11" key="1">
    <citation type="submission" date="2021-01" db="EMBL/GenBank/DDBJ databases">
        <authorList>
            <person name="Corre E."/>
            <person name="Pelletier E."/>
            <person name="Niang G."/>
            <person name="Scheremetjew M."/>
            <person name="Finn R."/>
            <person name="Kale V."/>
            <person name="Holt S."/>
            <person name="Cochrane G."/>
            <person name="Meng A."/>
            <person name="Brown T."/>
            <person name="Cohen L."/>
        </authorList>
    </citation>
    <scope>NUCLEOTIDE SEQUENCE</scope>
    <source>
        <strain evidence="11">PLY182g</strain>
    </source>
</reference>